<dbReference type="InterPro" id="IPR036388">
    <property type="entry name" value="WH-like_DNA-bd_sf"/>
</dbReference>
<dbReference type="Gene3D" id="1.10.10.10">
    <property type="entry name" value="Winged helix-like DNA-binding domain superfamily/Winged helix DNA-binding domain"/>
    <property type="match status" value="1"/>
</dbReference>
<dbReference type="InterPro" id="IPR000792">
    <property type="entry name" value="Tscrpt_reg_LuxR_C"/>
</dbReference>
<dbReference type="EMBL" id="CP010945">
    <property type="protein sequence ID" value="AKV08954.1"/>
    <property type="molecule type" value="Genomic_DNA"/>
</dbReference>
<evidence type="ECO:0000256" key="1">
    <source>
        <dbReference type="ARBA" id="ARBA00022553"/>
    </source>
</evidence>
<dbReference type="SUPFAM" id="SSF52172">
    <property type="entry name" value="CheY-like"/>
    <property type="match status" value="1"/>
</dbReference>
<gene>
    <name evidence="9" type="ORF">B723_22230</name>
</gene>
<evidence type="ECO:0000256" key="5">
    <source>
        <dbReference type="ARBA" id="ARBA00023163"/>
    </source>
</evidence>
<dbReference type="Pfam" id="PF00072">
    <property type="entry name" value="Response_reg"/>
    <property type="match status" value="1"/>
</dbReference>
<dbReference type="SMART" id="SM00421">
    <property type="entry name" value="HTH_LUXR"/>
    <property type="match status" value="1"/>
</dbReference>
<dbReference type="CDD" id="cd17537">
    <property type="entry name" value="REC_FixJ"/>
    <property type="match status" value="1"/>
</dbReference>
<evidence type="ECO:0000313" key="9">
    <source>
        <dbReference type="EMBL" id="AKV08954.1"/>
    </source>
</evidence>
<organism evidence="9 10">
    <name type="scientific">Pseudomonas fluorescens NCIMB 11764</name>
    <dbReference type="NCBI Taxonomy" id="1221522"/>
    <lineage>
        <taxon>Bacteria</taxon>
        <taxon>Pseudomonadati</taxon>
        <taxon>Pseudomonadota</taxon>
        <taxon>Gammaproteobacteria</taxon>
        <taxon>Pseudomonadales</taxon>
        <taxon>Pseudomonadaceae</taxon>
        <taxon>Pseudomonas</taxon>
    </lineage>
</organism>
<keyword evidence="5" id="KW-0804">Transcription</keyword>
<dbReference type="PANTHER" id="PTHR44688">
    <property type="entry name" value="DNA-BINDING TRANSCRIPTIONAL ACTIVATOR DEVR_DOSR"/>
    <property type="match status" value="1"/>
</dbReference>
<dbReference type="CDD" id="cd06170">
    <property type="entry name" value="LuxR_C_like"/>
    <property type="match status" value="1"/>
</dbReference>
<dbReference type="Gene3D" id="3.40.50.2300">
    <property type="match status" value="1"/>
</dbReference>
<feature type="modified residue" description="4-aspartylphosphate" evidence="6">
    <location>
        <position position="65"/>
    </location>
</feature>
<reference evidence="9 10" key="1">
    <citation type="journal article" date="2012" name="J. Bacteriol.">
        <title>Draft genome sequence of the cyanide-utilizing bacterium Pseudomonas fluorescens strain NCIMB 11764.</title>
        <authorList>
            <person name="Vilo C.A."/>
            <person name="Benedik M.J."/>
            <person name="Kunz D.A."/>
            <person name="Dong Q."/>
        </authorList>
    </citation>
    <scope>NUCLEOTIDE SEQUENCE [LARGE SCALE GENOMIC DNA]</scope>
    <source>
        <strain evidence="9 10">NCIMB 11764</strain>
    </source>
</reference>
<dbReference type="FunFam" id="3.40.50.2300:FF:000018">
    <property type="entry name" value="DNA-binding transcriptional regulator NtrC"/>
    <property type="match status" value="1"/>
</dbReference>
<dbReference type="GO" id="GO:0003677">
    <property type="term" value="F:DNA binding"/>
    <property type="evidence" value="ECO:0007669"/>
    <property type="project" value="UniProtKB-KW"/>
</dbReference>
<evidence type="ECO:0000256" key="3">
    <source>
        <dbReference type="ARBA" id="ARBA00023015"/>
    </source>
</evidence>
<dbReference type="GO" id="GO:0006355">
    <property type="term" value="P:regulation of DNA-templated transcription"/>
    <property type="evidence" value="ECO:0007669"/>
    <property type="project" value="InterPro"/>
</dbReference>
<evidence type="ECO:0000256" key="2">
    <source>
        <dbReference type="ARBA" id="ARBA00023012"/>
    </source>
</evidence>
<keyword evidence="1 6" id="KW-0597">Phosphoprotein</keyword>
<evidence type="ECO:0000256" key="6">
    <source>
        <dbReference type="PROSITE-ProRule" id="PRU00169"/>
    </source>
</evidence>
<sequence length="216" mass="23653">MSRDSLSDSPLDNGPIVFVVDDDESVRIALSSLFRSMDVRVETFASAAEFIRRPDPQTPCCLVLDVRLQGSSGLDVQRELLESANKLPIIFISGHGDIAMSVKAMKAGALDFLVKPFRDQDLLDAVSAALRTDTKRRELAKEDAGLHACYQSLTAREREVMAYAVKGLMNKQIAGEICISEVTVKIHRGNAMKKMKAKSFADLVRMAESLGIGGKH</sequence>
<evidence type="ECO:0000256" key="4">
    <source>
        <dbReference type="ARBA" id="ARBA00023125"/>
    </source>
</evidence>
<evidence type="ECO:0000259" key="8">
    <source>
        <dbReference type="PROSITE" id="PS50110"/>
    </source>
</evidence>
<dbReference type="GO" id="GO:0000160">
    <property type="term" value="P:phosphorelay signal transduction system"/>
    <property type="evidence" value="ECO:0007669"/>
    <property type="project" value="UniProtKB-KW"/>
</dbReference>
<dbReference type="PANTHER" id="PTHR44688:SF16">
    <property type="entry name" value="DNA-BINDING TRANSCRIPTIONAL ACTIVATOR DEVR_DOSR"/>
    <property type="match status" value="1"/>
</dbReference>
<keyword evidence="2" id="KW-0902">Two-component regulatory system</keyword>
<dbReference type="AlphaFoldDB" id="A0A0K1QT60"/>
<dbReference type="InterPro" id="IPR011006">
    <property type="entry name" value="CheY-like_superfamily"/>
</dbReference>
<feature type="domain" description="Response regulatory" evidence="8">
    <location>
        <begin position="16"/>
        <end position="130"/>
    </location>
</feature>
<evidence type="ECO:0000259" key="7">
    <source>
        <dbReference type="PROSITE" id="PS50043"/>
    </source>
</evidence>
<dbReference type="Proteomes" id="UP000017175">
    <property type="component" value="Chromosome"/>
</dbReference>
<dbReference type="RefSeq" id="WP_017339001.1">
    <property type="nucleotide sequence ID" value="NZ_CP010945.1"/>
</dbReference>
<dbReference type="PROSITE" id="PS50043">
    <property type="entry name" value="HTH_LUXR_2"/>
    <property type="match status" value="1"/>
</dbReference>
<accession>A0A0K1QT60</accession>
<dbReference type="SMART" id="SM00448">
    <property type="entry name" value="REC"/>
    <property type="match status" value="1"/>
</dbReference>
<dbReference type="PROSITE" id="PS50110">
    <property type="entry name" value="RESPONSE_REGULATORY"/>
    <property type="match status" value="1"/>
</dbReference>
<dbReference type="eggNOG" id="COG4566">
    <property type="taxonomic scope" value="Bacteria"/>
</dbReference>
<evidence type="ECO:0000313" key="10">
    <source>
        <dbReference type="Proteomes" id="UP000017175"/>
    </source>
</evidence>
<keyword evidence="3" id="KW-0805">Transcription regulation</keyword>
<protein>
    <submittedName>
        <fullName evidence="9">Chemotaxis protein CheY</fullName>
    </submittedName>
</protein>
<proteinExistence type="predicted"/>
<dbReference type="PRINTS" id="PR00038">
    <property type="entry name" value="HTHLUXR"/>
</dbReference>
<name>A0A0K1QT60_PSEFL</name>
<dbReference type="InterPro" id="IPR001789">
    <property type="entry name" value="Sig_transdc_resp-reg_receiver"/>
</dbReference>
<keyword evidence="4" id="KW-0238">DNA-binding</keyword>
<dbReference type="PROSITE" id="PS00622">
    <property type="entry name" value="HTH_LUXR_1"/>
    <property type="match status" value="1"/>
</dbReference>
<feature type="domain" description="HTH luxR-type" evidence="7">
    <location>
        <begin position="146"/>
        <end position="211"/>
    </location>
</feature>
<dbReference type="Pfam" id="PF00196">
    <property type="entry name" value="GerE"/>
    <property type="match status" value="1"/>
</dbReference>